<evidence type="ECO:0000313" key="2">
    <source>
        <dbReference type="Proteomes" id="UP000218811"/>
    </source>
</evidence>
<dbReference type="AlphaFoldDB" id="A0A2H3JYM4"/>
<evidence type="ECO:0000313" key="1">
    <source>
        <dbReference type="EMBL" id="PCH41844.1"/>
    </source>
</evidence>
<organism evidence="1 2">
    <name type="scientific">Wolfiporia cocos (strain MD-104)</name>
    <name type="common">Brown rot fungus</name>
    <dbReference type="NCBI Taxonomy" id="742152"/>
    <lineage>
        <taxon>Eukaryota</taxon>
        <taxon>Fungi</taxon>
        <taxon>Dikarya</taxon>
        <taxon>Basidiomycota</taxon>
        <taxon>Agaricomycotina</taxon>
        <taxon>Agaricomycetes</taxon>
        <taxon>Polyporales</taxon>
        <taxon>Phaeolaceae</taxon>
        <taxon>Wolfiporia</taxon>
    </lineage>
</organism>
<keyword evidence="2" id="KW-1185">Reference proteome</keyword>
<reference evidence="1 2" key="1">
    <citation type="journal article" date="2012" name="Science">
        <title>The Paleozoic origin of enzymatic lignin decomposition reconstructed from 31 fungal genomes.</title>
        <authorList>
            <person name="Floudas D."/>
            <person name="Binder M."/>
            <person name="Riley R."/>
            <person name="Barry K."/>
            <person name="Blanchette R.A."/>
            <person name="Henrissat B."/>
            <person name="Martinez A.T."/>
            <person name="Otillar R."/>
            <person name="Spatafora J.W."/>
            <person name="Yadav J.S."/>
            <person name="Aerts A."/>
            <person name="Benoit I."/>
            <person name="Boyd A."/>
            <person name="Carlson A."/>
            <person name="Copeland A."/>
            <person name="Coutinho P.M."/>
            <person name="de Vries R.P."/>
            <person name="Ferreira P."/>
            <person name="Findley K."/>
            <person name="Foster B."/>
            <person name="Gaskell J."/>
            <person name="Glotzer D."/>
            <person name="Gorecki P."/>
            <person name="Heitman J."/>
            <person name="Hesse C."/>
            <person name="Hori C."/>
            <person name="Igarashi K."/>
            <person name="Jurgens J.A."/>
            <person name="Kallen N."/>
            <person name="Kersten P."/>
            <person name="Kohler A."/>
            <person name="Kuees U."/>
            <person name="Kumar T.K.A."/>
            <person name="Kuo A."/>
            <person name="LaButti K."/>
            <person name="Larrondo L.F."/>
            <person name="Lindquist E."/>
            <person name="Ling A."/>
            <person name="Lombard V."/>
            <person name="Lucas S."/>
            <person name="Lundell T."/>
            <person name="Martin R."/>
            <person name="McLaughlin D.J."/>
            <person name="Morgenstern I."/>
            <person name="Morin E."/>
            <person name="Murat C."/>
            <person name="Nagy L.G."/>
            <person name="Nolan M."/>
            <person name="Ohm R.A."/>
            <person name="Patyshakuliyeva A."/>
            <person name="Rokas A."/>
            <person name="Ruiz-Duenas F.J."/>
            <person name="Sabat G."/>
            <person name="Salamov A."/>
            <person name="Samejima M."/>
            <person name="Schmutz J."/>
            <person name="Slot J.C."/>
            <person name="St John F."/>
            <person name="Stenlid J."/>
            <person name="Sun H."/>
            <person name="Sun S."/>
            <person name="Syed K."/>
            <person name="Tsang A."/>
            <person name="Wiebenga A."/>
            <person name="Young D."/>
            <person name="Pisabarro A."/>
            <person name="Eastwood D.C."/>
            <person name="Martin F."/>
            <person name="Cullen D."/>
            <person name="Grigoriev I.V."/>
            <person name="Hibbett D.S."/>
        </authorList>
    </citation>
    <scope>NUCLEOTIDE SEQUENCE [LARGE SCALE GENOMIC DNA]</scope>
    <source>
        <strain evidence="1 2">MD-104</strain>
    </source>
</reference>
<gene>
    <name evidence="1" type="ORF">WOLCODRAFT_151875</name>
</gene>
<protein>
    <submittedName>
        <fullName evidence="1">Uncharacterized protein</fullName>
    </submittedName>
</protein>
<dbReference type="Proteomes" id="UP000218811">
    <property type="component" value="Unassembled WGS sequence"/>
</dbReference>
<proteinExistence type="predicted"/>
<accession>A0A2H3JYM4</accession>
<name>A0A2H3JYM4_WOLCO</name>
<sequence>MMQLLGMHYVRYNIQATPGECRLWHSSLALQAVMIYMLNALMYPSGNFLRELELTAKVTCWIYPGAESFDGNGSDDSYILSEDELDEPCATGDHQGIYFIGGIIEDYGEARDRQRRGEERGHGTYRLSNRQKVKEETLTYLYSIRSMNDLYKVFGFCCGFGEGPKTHPTWTRRHRNTLRLEHVRAEVQ</sequence>
<dbReference type="EMBL" id="KB468124">
    <property type="protein sequence ID" value="PCH41844.1"/>
    <property type="molecule type" value="Genomic_DNA"/>
</dbReference>